<evidence type="ECO:0000259" key="15">
    <source>
        <dbReference type="Pfam" id="PF00520"/>
    </source>
</evidence>
<evidence type="ECO:0000256" key="14">
    <source>
        <dbReference type="SAM" id="Phobius"/>
    </source>
</evidence>
<evidence type="ECO:0000256" key="8">
    <source>
        <dbReference type="ARBA" id="ARBA00022958"/>
    </source>
</evidence>
<dbReference type="PRINTS" id="PR01491">
    <property type="entry name" value="KVCHANNEL"/>
</dbReference>
<dbReference type="InterPro" id="IPR003131">
    <property type="entry name" value="T1-type_BTB"/>
</dbReference>
<keyword evidence="8" id="KW-0630">Potassium</keyword>
<dbReference type="InterPro" id="IPR011333">
    <property type="entry name" value="SKP1/BTB/POZ_sf"/>
</dbReference>
<dbReference type="FunFam" id="1.10.287.70:FF:000005">
    <property type="entry name" value="potassium voltage-gated channel subfamily G member 1"/>
    <property type="match status" value="1"/>
</dbReference>
<dbReference type="GO" id="GO:0005251">
    <property type="term" value="F:delayed rectifier potassium channel activity"/>
    <property type="evidence" value="ECO:0007669"/>
    <property type="project" value="TreeGrafter"/>
</dbReference>
<dbReference type="InterPro" id="IPR003968">
    <property type="entry name" value="K_chnl_volt-dep_Kv"/>
</dbReference>
<dbReference type="PANTHER" id="PTHR11537">
    <property type="entry name" value="VOLTAGE-GATED POTASSIUM CHANNEL"/>
    <property type="match status" value="1"/>
</dbReference>
<evidence type="ECO:0000313" key="18">
    <source>
        <dbReference type="WBParaSite" id="Minc3s00742g16764"/>
    </source>
</evidence>
<dbReference type="Gene3D" id="1.10.287.70">
    <property type="match status" value="1"/>
</dbReference>
<sequence>MTLNFYILLMHELMDHLLVVARRNAKEEESRSAKNVGTSLPCSTYFIFSSINLYWNSLKVCGNKMVWNRYERRHSTWRNNEVFRLNVGGKSFCFRPDTVLDHREPNSLLARLVRLEHHQRLMLTDGFQHGEYYLERNSKVAEHVLDYFLTGKLHKPPEICPQRFSEELLFWRLTRVELAPCCSVLTDTQQKLKRTLDTERQLDQVDCCRGLRKVIWHLLESPSSSLFSKLFTLLSVIFIVASVVGLVLGSMPEFQADSRFADSYHALLGARKGYSSSNLNENNLTTTTMPTTLKTRKMKFPVGREKFKENKNGSNFVERTSTTKPSRKESSPPQPQVFIYRPTDNPQRWLVILENCCIAWFTMDFLLRLLVAPRRWLFLRQPLNLIDLFTVLPFYCELALSQMGVSNTEGLKDFAGAMLVMRVLRVLRMARVFKLARYSTGLQVFGATLRTSLRELCMLSMFLLCGTIFFSTLMYYAEKDEPGSDFKSIPAACWWCIITVTTVGYGDCQILSWVGKLIAGLSSVFGIIILAFPISMVVENFAVAQQKLKLENQLKEVFFLLLVTGNSYNNLKIIFPHLKNIGTQAGSNLRPLKSANITQKLFIFSLFQVQMSQVANDYLMRRYPSRRKACRDPLDGSLHRQHQQQPQNINNQKIPSSPPLTDLSSNVLNAPYSALSENFVLATN</sequence>
<feature type="transmembrane region" description="Helical" evidence="14">
    <location>
        <begin position="230"/>
        <end position="251"/>
    </location>
</feature>
<keyword evidence="17" id="KW-1185">Reference proteome</keyword>
<accession>A0A914LSE5</accession>
<dbReference type="PANTHER" id="PTHR11537:SF121">
    <property type="entry name" value="BTB DOMAIN-CONTAINING PROTEIN"/>
    <property type="match status" value="1"/>
</dbReference>
<dbReference type="InterPro" id="IPR027359">
    <property type="entry name" value="Volt_channel_dom_sf"/>
</dbReference>
<dbReference type="GO" id="GO:0001508">
    <property type="term" value="P:action potential"/>
    <property type="evidence" value="ECO:0007669"/>
    <property type="project" value="TreeGrafter"/>
</dbReference>
<feature type="transmembrane region" description="Helical" evidence="14">
    <location>
        <begin position="456"/>
        <end position="476"/>
    </location>
</feature>
<evidence type="ECO:0000313" key="17">
    <source>
        <dbReference type="Proteomes" id="UP000887563"/>
    </source>
</evidence>
<keyword evidence="5 14" id="KW-0812">Transmembrane</keyword>
<dbReference type="CDD" id="cd18317">
    <property type="entry name" value="BTB_POZ_Kv"/>
    <property type="match status" value="1"/>
</dbReference>
<dbReference type="InterPro" id="IPR003974">
    <property type="entry name" value="K_chnl_volt-dep_Kv3"/>
</dbReference>
<evidence type="ECO:0000256" key="6">
    <source>
        <dbReference type="ARBA" id="ARBA00022826"/>
    </source>
</evidence>
<keyword evidence="10" id="KW-0406">Ion transport</keyword>
<keyword evidence="11 14" id="KW-0472">Membrane</keyword>
<keyword evidence="7" id="KW-0851">Voltage-gated channel</keyword>
<feature type="domain" description="Ion transport" evidence="15">
    <location>
        <begin position="342"/>
        <end position="547"/>
    </location>
</feature>
<dbReference type="Gene3D" id="3.30.710.10">
    <property type="entry name" value="Potassium Channel Kv1.1, Chain A"/>
    <property type="match status" value="1"/>
</dbReference>
<feature type="compositionally biased region" description="Low complexity" evidence="13">
    <location>
        <begin position="643"/>
        <end position="652"/>
    </location>
</feature>
<evidence type="ECO:0000256" key="11">
    <source>
        <dbReference type="ARBA" id="ARBA00023136"/>
    </source>
</evidence>
<dbReference type="SUPFAM" id="SSF54695">
    <property type="entry name" value="POZ domain"/>
    <property type="match status" value="1"/>
</dbReference>
<dbReference type="AlphaFoldDB" id="A0A914LSE5"/>
<dbReference type="InterPro" id="IPR028325">
    <property type="entry name" value="VG_K_chnl"/>
</dbReference>
<proteinExistence type="predicted"/>
<feature type="domain" description="Potassium channel tetramerisation-type BTB" evidence="16">
    <location>
        <begin position="84"/>
        <end position="181"/>
    </location>
</feature>
<dbReference type="Pfam" id="PF02214">
    <property type="entry name" value="BTB_2"/>
    <property type="match status" value="1"/>
</dbReference>
<organism evidence="17 18">
    <name type="scientific">Meloidogyne incognita</name>
    <name type="common">Southern root-knot nematode worm</name>
    <name type="synonym">Oxyuris incognita</name>
    <dbReference type="NCBI Taxonomy" id="6306"/>
    <lineage>
        <taxon>Eukaryota</taxon>
        <taxon>Metazoa</taxon>
        <taxon>Ecdysozoa</taxon>
        <taxon>Nematoda</taxon>
        <taxon>Chromadorea</taxon>
        <taxon>Rhabditida</taxon>
        <taxon>Tylenchina</taxon>
        <taxon>Tylenchomorpha</taxon>
        <taxon>Tylenchoidea</taxon>
        <taxon>Meloidogynidae</taxon>
        <taxon>Meloidogyninae</taxon>
        <taxon>Meloidogyne</taxon>
        <taxon>Meloidogyne incognita group</taxon>
    </lineage>
</organism>
<keyword evidence="3" id="KW-1003">Cell membrane</keyword>
<keyword evidence="2" id="KW-0813">Transport</keyword>
<dbReference type="InterPro" id="IPR005821">
    <property type="entry name" value="Ion_trans_dom"/>
</dbReference>
<evidence type="ECO:0000256" key="1">
    <source>
        <dbReference type="ARBA" id="ARBA00004651"/>
    </source>
</evidence>
<evidence type="ECO:0000256" key="5">
    <source>
        <dbReference type="ARBA" id="ARBA00022692"/>
    </source>
</evidence>
<feature type="transmembrane region" description="Helical" evidence="14">
    <location>
        <begin position="488"/>
        <end position="505"/>
    </location>
</feature>
<keyword evidence="9 14" id="KW-1133">Transmembrane helix</keyword>
<dbReference type="GO" id="GO:0051260">
    <property type="term" value="P:protein homooligomerization"/>
    <property type="evidence" value="ECO:0007669"/>
    <property type="project" value="InterPro"/>
</dbReference>
<dbReference type="SUPFAM" id="SSF81324">
    <property type="entry name" value="Voltage-gated potassium channels"/>
    <property type="match status" value="1"/>
</dbReference>
<dbReference type="Proteomes" id="UP000887563">
    <property type="component" value="Unplaced"/>
</dbReference>
<protein>
    <submittedName>
        <fullName evidence="18">Uncharacterized protein</fullName>
    </submittedName>
</protein>
<evidence type="ECO:0000256" key="10">
    <source>
        <dbReference type="ARBA" id="ARBA00023065"/>
    </source>
</evidence>
<feature type="transmembrane region" description="Helical" evidence="14">
    <location>
        <begin position="517"/>
        <end position="538"/>
    </location>
</feature>
<evidence type="ECO:0000256" key="7">
    <source>
        <dbReference type="ARBA" id="ARBA00022882"/>
    </source>
</evidence>
<evidence type="ECO:0000259" key="16">
    <source>
        <dbReference type="Pfam" id="PF02214"/>
    </source>
</evidence>
<dbReference type="PRINTS" id="PR01498">
    <property type="entry name" value="SHAWCHANNEL"/>
</dbReference>
<keyword evidence="12" id="KW-0407">Ion channel</keyword>
<feature type="region of interest" description="Disordered" evidence="13">
    <location>
        <begin position="311"/>
        <end position="337"/>
    </location>
</feature>
<dbReference type="GO" id="GO:0008076">
    <property type="term" value="C:voltage-gated potassium channel complex"/>
    <property type="evidence" value="ECO:0007669"/>
    <property type="project" value="InterPro"/>
</dbReference>
<comment type="subcellular location">
    <subcellularLocation>
        <location evidence="1">Cell membrane</location>
        <topology evidence="1">Multi-pass membrane protein</topology>
    </subcellularLocation>
</comment>
<keyword evidence="4" id="KW-0633">Potassium transport</keyword>
<feature type="region of interest" description="Disordered" evidence="13">
    <location>
        <begin position="630"/>
        <end position="660"/>
    </location>
</feature>
<dbReference type="Gene3D" id="1.20.120.350">
    <property type="entry name" value="Voltage-gated potassium channels. Chain C"/>
    <property type="match status" value="1"/>
</dbReference>
<evidence type="ECO:0000256" key="9">
    <source>
        <dbReference type="ARBA" id="ARBA00022989"/>
    </source>
</evidence>
<evidence type="ECO:0000256" key="4">
    <source>
        <dbReference type="ARBA" id="ARBA00022538"/>
    </source>
</evidence>
<dbReference type="Pfam" id="PF00520">
    <property type="entry name" value="Ion_trans"/>
    <property type="match status" value="1"/>
</dbReference>
<name>A0A914LSE5_MELIC</name>
<dbReference type="PRINTS" id="PR00169">
    <property type="entry name" value="KCHANNEL"/>
</dbReference>
<evidence type="ECO:0000256" key="2">
    <source>
        <dbReference type="ARBA" id="ARBA00022448"/>
    </source>
</evidence>
<evidence type="ECO:0000256" key="13">
    <source>
        <dbReference type="SAM" id="MobiDB-lite"/>
    </source>
</evidence>
<feature type="compositionally biased region" description="Polar residues" evidence="13">
    <location>
        <begin position="312"/>
        <end position="324"/>
    </location>
</feature>
<evidence type="ECO:0000256" key="3">
    <source>
        <dbReference type="ARBA" id="ARBA00022475"/>
    </source>
</evidence>
<keyword evidence="6" id="KW-0631">Potassium channel</keyword>
<dbReference type="WBParaSite" id="Minc3s00742g16764">
    <property type="protein sequence ID" value="Minc3s00742g16764"/>
    <property type="gene ID" value="Minc3s00742g16764"/>
</dbReference>
<reference evidence="18" key="1">
    <citation type="submission" date="2022-11" db="UniProtKB">
        <authorList>
            <consortium name="WormBaseParasite"/>
        </authorList>
    </citation>
    <scope>IDENTIFICATION</scope>
</reference>
<evidence type="ECO:0000256" key="12">
    <source>
        <dbReference type="ARBA" id="ARBA00023303"/>
    </source>
</evidence>